<organism evidence="4 5">
    <name type="scientific">Symbiobacterium terraclitae</name>
    <dbReference type="NCBI Taxonomy" id="557451"/>
    <lineage>
        <taxon>Bacteria</taxon>
        <taxon>Bacillati</taxon>
        <taxon>Bacillota</taxon>
        <taxon>Clostridia</taxon>
        <taxon>Eubacteriales</taxon>
        <taxon>Symbiobacteriaceae</taxon>
        <taxon>Symbiobacterium</taxon>
    </lineage>
</organism>
<dbReference type="Proteomes" id="UP001519289">
    <property type="component" value="Unassembled WGS sequence"/>
</dbReference>
<feature type="compositionally biased region" description="Low complexity" evidence="1">
    <location>
        <begin position="51"/>
        <end position="60"/>
    </location>
</feature>
<evidence type="ECO:0000313" key="5">
    <source>
        <dbReference type="Proteomes" id="UP001519289"/>
    </source>
</evidence>
<evidence type="ECO:0000256" key="1">
    <source>
        <dbReference type="SAM" id="MobiDB-lite"/>
    </source>
</evidence>
<dbReference type="InterPro" id="IPR025164">
    <property type="entry name" value="Toastrack_DUF4097"/>
</dbReference>
<dbReference type="InterPro" id="IPR053959">
    <property type="entry name" value="YvlB/LiaX_N"/>
</dbReference>
<sequence>MSQEERLLILQMVADKKITAAEGAELLRALEGQREEEPPAETAAPPRPQRRSGPSAGLGSGLSSLIEEVVERVTGVLSDFTGQQYEFPTEITGVFTADQVPLRIFTGNGHVELRGWDEPGYKAQIVAKARAATEAEAQRRAQEAYRVTATESGFLLETDRRFDWSDLGVHLTLFLPKDRIYHLETRTGNGHIRVEGITLTEGNAKSGNGRITILGVTADRLYLKSGNGSVDVDGDVADLEATTGNGSLRVIPMGRRSEKMQLKTGNGSASIDTGRLSRDVGFFVDAHTGMGSVSIARPDLVYELDERNIGFKHVIAHSEGFDTAAQKVSIRVRTGLGSISVE</sequence>
<feature type="region of interest" description="Disordered" evidence="1">
    <location>
        <begin position="28"/>
        <end position="60"/>
    </location>
</feature>
<feature type="domain" description="DUF4097" evidence="2">
    <location>
        <begin position="171"/>
        <end position="237"/>
    </location>
</feature>
<dbReference type="Gene3D" id="2.160.20.120">
    <property type="match status" value="1"/>
</dbReference>
<protein>
    <submittedName>
        <fullName evidence="4">DUF4097 and DUF4098 domain-containing protein YvlB</fullName>
    </submittedName>
</protein>
<evidence type="ECO:0000259" key="2">
    <source>
        <dbReference type="Pfam" id="PF13349"/>
    </source>
</evidence>
<dbReference type="Pfam" id="PF13349">
    <property type="entry name" value="DUF4097"/>
    <property type="match status" value="1"/>
</dbReference>
<dbReference type="EMBL" id="JAGGLG010000009">
    <property type="protein sequence ID" value="MBP2018025.1"/>
    <property type="molecule type" value="Genomic_DNA"/>
</dbReference>
<name>A0ABS4JR83_9FIRM</name>
<dbReference type="RefSeq" id="WP_209466163.1">
    <property type="nucleotide sequence ID" value="NZ_JAGGLG010000009.1"/>
</dbReference>
<proteinExistence type="predicted"/>
<keyword evidence="5" id="KW-1185">Reference proteome</keyword>
<reference evidence="4 5" key="1">
    <citation type="submission" date="2021-03" db="EMBL/GenBank/DDBJ databases">
        <title>Genomic Encyclopedia of Type Strains, Phase IV (KMG-IV): sequencing the most valuable type-strain genomes for metagenomic binning, comparative biology and taxonomic classification.</title>
        <authorList>
            <person name="Goeker M."/>
        </authorList>
    </citation>
    <scope>NUCLEOTIDE SEQUENCE [LARGE SCALE GENOMIC DNA]</scope>
    <source>
        <strain evidence="4 5">DSM 27138</strain>
    </source>
</reference>
<feature type="domain" description="YvlB/LiaX N-terminal" evidence="3">
    <location>
        <begin position="4"/>
        <end position="34"/>
    </location>
</feature>
<accession>A0ABS4JR83</accession>
<comment type="caution">
    <text evidence="4">The sequence shown here is derived from an EMBL/GenBank/DDBJ whole genome shotgun (WGS) entry which is preliminary data.</text>
</comment>
<evidence type="ECO:0000313" key="4">
    <source>
        <dbReference type="EMBL" id="MBP2018025.1"/>
    </source>
</evidence>
<gene>
    <name evidence="4" type="ORF">J2Z79_001424</name>
</gene>
<dbReference type="Pfam" id="PF22746">
    <property type="entry name" value="SHOCT-like_DUF2089-C"/>
    <property type="match status" value="1"/>
</dbReference>
<evidence type="ECO:0000259" key="3">
    <source>
        <dbReference type="Pfam" id="PF22746"/>
    </source>
</evidence>